<evidence type="ECO:0000256" key="1">
    <source>
        <dbReference type="SAM" id="MobiDB-lite"/>
    </source>
</evidence>
<protein>
    <submittedName>
        <fullName evidence="2">Uncharacterized protein</fullName>
    </submittedName>
</protein>
<dbReference type="InParanoid" id="A0A1D3CZX7"/>
<feature type="region of interest" description="Disordered" evidence="1">
    <location>
        <begin position="33"/>
        <end position="54"/>
    </location>
</feature>
<proteinExistence type="predicted"/>
<accession>A0A1D3CZX7</accession>
<dbReference type="AlphaFoldDB" id="A0A1D3CZX7"/>
<gene>
    <name evidence="2" type="ORF">cyc_07273</name>
</gene>
<comment type="caution">
    <text evidence="2">The sequence shown here is derived from an EMBL/GenBank/DDBJ whole genome shotgun (WGS) entry which is preliminary data.</text>
</comment>
<dbReference type="Proteomes" id="UP000095192">
    <property type="component" value="Unassembled WGS sequence"/>
</dbReference>
<dbReference type="EMBL" id="JROU02001332">
    <property type="protein sequence ID" value="OEH76757.1"/>
    <property type="molecule type" value="Genomic_DNA"/>
</dbReference>
<dbReference type="VEuPathDB" id="ToxoDB:cyc_07273"/>
<name>A0A1D3CZX7_9EIME</name>
<evidence type="ECO:0000313" key="3">
    <source>
        <dbReference type="Proteomes" id="UP000095192"/>
    </source>
</evidence>
<keyword evidence="3" id="KW-1185">Reference proteome</keyword>
<reference evidence="2 3" key="1">
    <citation type="journal article" date="2016" name="BMC Genomics">
        <title>Comparative genomics reveals Cyclospora cayetanensis possesses coccidia-like metabolism and invasion components but unique surface antigens.</title>
        <authorList>
            <person name="Liu S."/>
            <person name="Wang L."/>
            <person name="Zheng H."/>
            <person name="Xu Z."/>
            <person name="Roellig D.M."/>
            <person name="Li N."/>
            <person name="Frace M.A."/>
            <person name="Tang K."/>
            <person name="Arrowood M.J."/>
            <person name="Moss D.M."/>
            <person name="Zhang L."/>
            <person name="Feng Y."/>
            <person name="Xiao L."/>
        </authorList>
    </citation>
    <scope>NUCLEOTIDE SEQUENCE [LARGE SCALE GENOMIC DNA]</scope>
    <source>
        <strain evidence="2 3">CHN_HEN01</strain>
    </source>
</reference>
<evidence type="ECO:0000313" key="2">
    <source>
        <dbReference type="EMBL" id="OEH76757.1"/>
    </source>
</evidence>
<sequence length="95" mass="10977">MGRMCILLCYEMYFRLPVGLSELSDCSVDPVMSQKNRTHRKSSQPRAAALQNDELLKRRERPWTAKSEEVTPMIGRPHENLAFPCKSIQSIPRIM</sequence>
<organism evidence="2 3">
    <name type="scientific">Cyclospora cayetanensis</name>
    <dbReference type="NCBI Taxonomy" id="88456"/>
    <lineage>
        <taxon>Eukaryota</taxon>
        <taxon>Sar</taxon>
        <taxon>Alveolata</taxon>
        <taxon>Apicomplexa</taxon>
        <taxon>Conoidasida</taxon>
        <taxon>Coccidia</taxon>
        <taxon>Eucoccidiorida</taxon>
        <taxon>Eimeriorina</taxon>
        <taxon>Eimeriidae</taxon>
        <taxon>Cyclospora</taxon>
    </lineage>
</organism>